<keyword evidence="2" id="KW-1185">Reference proteome</keyword>
<accession>A0A448WTT6</accession>
<proteinExistence type="predicted"/>
<dbReference type="Proteomes" id="UP000784294">
    <property type="component" value="Unassembled WGS sequence"/>
</dbReference>
<evidence type="ECO:0000313" key="2">
    <source>
        <dbReference type="Proteomes" id="UP000784294"/>
    </source>
</evidence>
<reference evidence="1" key="1">
    <citation type="submission" date="2018-11" db="EMBL/GenBank/DDBJ databases">
        <authorList>
            <consortium name="Pathogen Informatics"/>
        </authorList>
    </citation>
    <scope>NUCLEOTIDE SEQUENCE</scope>
</reference>
<sequence>MFMQSDIIPFGPKEGSFCILSLDARDNLAVLPSYHWLIRWLIGSFSKYKSDDEPTFKTFALKSVYTEVKLGSLRYREVSVLLSGLFTSEP</sequence>
<name>A0A448WTT6_9PLAT</name>
<evidence type="ECO:0000313" key="1">
    <source>
        <dbReference type="EMBL" id="VEL20080.1"/>
    </source>
</evidence>
<protein>
    <submittedName>
        <fullName evidence="1">Uncharacterized protein</fullName>
    </submittedName>
</protein>
<dbReference type="EMBL" id="CAAALY010044638">
    <property type="protein sequence ID" value="VEL20080.1"/>
    <property type="molecule type" value="Genomic_DNA"/>
</dbReference>
<comment type="caution">
    <text evidence="1">The sequence shown here is derived from an EMBL/GenBank/DDBJ whole genome shotgun (WGS) entry which is preliminary data.</text>
</comment>
<dbReference type="AlphaFoldDB" id="A0A448WTT6"/>
<gene>
    <name evidence="1" type="ORF">PXEA_LOCUS13520</name>
</gene>
<organism evidence="1 2">
    <name type="scientific">Protopolystoma xenopodis</name>
    <dbReference type="NCBI Taxonomy" id="117903"/>
    <lineage>
        <taxon>Eukaryota</taxon>
        <taxon>Metazoa</taxon>
        <taxon>Spiralia</taxon>
        <taxon>Lophotrochozoa</taxon>
        <taxon>Platyhelminthes</taxon>
        <taxon>Monogenea</taxon>
        <taxon>Polyopisthocotylea</taxon>
        <taxon>Polystomatidea</taxon>
        <taxon>Polystomatidae</taxon>
        <taxon>Protopolystoma</taxon>
    </lineage>
</organism>